<comment type="caution">
    <text evidence="1">The sequence shown here is derived from an EMBL/GenBank/DDBJ whole genome shotgun (WGS) entry which is preliminary data.</text>
</comment>
<name>A0A2W1MWU7_9FLAO</name>
<protein>
    <submittedName>
        <fullName evidence="1">Uncharacterized protein</fullName>
    </submittedName>
</protein>
<keyword evidence="2" id="KW-1185">Reference proteome</keyword>
<sequence>MDKTFIGHKAKLLNPDMDGIVLQMNSWSSEKMVPKYAISLDNDIKIVRVAEDNISFGEKVSDEMYFNRILRDIQSGEELTREHASEVLCDFLEFEIENIDLSLLKSGIQKIIEQIKVENNINAEHKLVEGLFEFIWHKKISKKAEIDLLERLTEIDKYYVWSYLGDEITEDIKSYNSGKLNDYYSKNIEKWKEKDIQMYGKEKMGEYYAKLNKTSG</sequence>
<dbReference type="OrthoDB" id="1427617at2"/>
<evidence type="ECO:0000313" key="1">
    <source>
        <dbReference type="EMBL" id="PZE15630.1"/>
    </source>
</evidence>
<gene>
    <name evidence="1" type="ORF">DNU06_17055</name>
</gene>
<proteinExistence type="predicted"/>
<dbReference type="EMBL" id="QKSB01000024">
    <property type="protein sequence ID" value="PZE15630.1"/>
    <property type="molecule type" value="Genomic_DNA"/>
</dbReference>
<dbReference type="RefSeq" id="WP_111064719.1">
    <property type="nucleotide sequence ID" value="NZ_JBHUCU010000011.1"/>
</dbReference>
<dbReference type="Proteomes" id="UP000249248">
    <property type="component" value="Unassembled WGS sequence"/>
</dbReference>
<evidence type="ECO:0000313" key="2">
    <source>
        <dbReference type="Proteomes" id="UP000249248"/>
    </source>
</evidence>
<reference evidence="1 2" key="1">
    <citation type="submission" date="2018-06" db="EMBL/GenBank/DDBJ databases">
        <title>The draft genome sequence of Crocinitomix sp. SM1701.</title>
        <authorList>
            <person name="Zhang X."/>
        </authorList>
    </citation>
    <scope>NUCLEOTIDE SEQUENCE [LARGE SCALE GENOMIC DNA]</scope>
    <source>
        <strain evidence="1 2">SM1701</strain>
    </source>
</reference>
<accession>A0A2W1MWU7</accession>
<organism evidence="1 2">
    <name type="scientific">Putridiphycobacter roseus</name>
    <dbReference type="NCBI Taxonomy" id="2219161"/>
    <lineage>
        <taxon>Bacteria</taxon>
        <taxon>Pseudomonadati</taxon>
        <taxon>Bacteroidota</taxon>
        <taxon>Flavobacteriia</taxon>
        <taxon>Flavobacteriales</taxon>
        <taxon>Crocinitomicaceae</taxon>
        <taxon>Putridiphycobacter</taxon>
    </lineage>
</organism>
<dbReference type="AlphaFoldDB" id="A0A2W1MWU7"/>